<organism evidence="6 7">
    <name type="scientific">Nocardia cyriacigeorgica</name>
    <dbReference type="NCBI Taxonomy" id="135487"/>
    <lineage>
        <taxon>Bacteria</taxon>
        <taxon>Bacillati</taxon>
        <taxon>Actinomycetota</taxon>
        <taxon>Actinomycetes</taxon>
        <taxon>Mycobacteriales</taxon>
        <taxon>Nocardiaceae</taxon>
        <taxon>Nocardia</taxon>
    </lineage>
</organism>
<dbReference type="InterPro" id="IPR003439">
    <property type="entry name" value="ABC_transporter-like_ATP-bd"/>
</dbReference>
<dbReference type="PANTHER" id="PTHR19211">
    <property type="entry name" value="ATP-BINDING TRANSPORT PROTEIN-RELATED"/>
    <property type="match status" value="1"/>
</dbReference>
<dbReference type="GO" id="GO:0005524">
    <property type="term" value="F:ATP binding"/>
    <property type="evidence" value="ECO:0007669"/>
    <property type="project" value="UniProtKB-KW"/>
</dbReference>
<name>A0A5R8PGH4_9NOCA</name>
<dbReference type="AlphaFoldDB" id="A0A5R8PGH4"/>
<dbReference type="FunFam" id="3.40.50.300:FF:000011">
    <property type="entry name" value="Putative ABC transporter ATP-binding component"/>
    <property type="match status" value="1"/>
</dbReference>
<dbReference type="PANTHER" id="PTHR19211:SF123">
    <property type="entry name" value="ABC TRANSPORTER"/>
    <property type="match status" value="1"/>
</dbReference>
<proteinExistence type="predicted"/>
<gene>
    <name evidence="6" type="ORF">FEK35_12485</name>
</gene>
<dbReference type="Gene3D" id="3.40.50.300">
    <property type="entry name" value="P-loop containing nucleotide triphosphate hydrolases"/>
    <property type="match status" value="2"/>
</dbReference>
<dbReference type="InterPro" id="IPR027417">
    <property type="entry name" value="P-loop_NTPase"/>
</dbReference>
<dbReference type="CDD" id="cd03221">
    <property type="entry name" value="ABCF_EF-3"/>
    <property type="match status" value="2"/>
</dbReference>
<evidence type="ECO:0000313" key="7">
    <source>
        <dbReference type="Proteomes" id="UP000308349"/>
    </source>
</evidence>
<dbReference type="EMBL" id="VBUU01000010">
    <property type="protein sequence ID" value="TLG11505.1"/>
    <property type="molecule type" value="Genomic_DNA"/>
</dbReference>
<keyword evidence="1" id="KW-0677">Repeat</keyword>
<dbReference type="GO" id="GO:0016887">
    <property type="term" value="F:ATP hydrolysis activity"/>
    <property type="evidence" value="ECO:0007669"/>
    <property type="project" value="InterPro"/>
</dbReference>
<dbReference type="InterPro" id="IPR003593">
    <property type="entry name" value="AAA+_ATPase"/>
</dbReference>
<dbReference type="InterPro" id="IPR050611">
    <property type="entry name" value="ABCF"/>
</dbReference>
<dbReference type="SUPFAM" id="SSF52540">
    <property type="entry name" value="P-loop containing nucleoside triphosphate hydrolases"/>
    <property type="match status" value="2"/>
</dbReference>
<protein>
    <submittedName>
        <fullName evidence="6">ABC-F family ATP-binding cassette domain-containing protein</fullName>
    </submittedName>
</protein>
<dbReference type="Pfam" id="PF00005">
    <property type="entry name" value="ABC_tran"/>
    <property type="match status" value="2"/>
</dbReference>
<evidence type="ECO:0000256" key="4">
    <source>
        <dbReference type="SAM" id="MobiDB-lite"/>
    </source>
</evidence>
<dbReference type="PROSITE" id="PS00211">
    <property type="entry name" value="ABC_TRANSPORTER_1"/>
    <property type="match status" value="1"/>
</dbReference>
<evidence type="ECO:0000256" key="3">
    <source>
        <dbReference type="ARBA" id="ARBA00022840"/>
    </source>
</evidence>
<keyword evidence="2" id="KW-0547">Nucleotide-binding</keyword>
<evidence type="ECO:0000313" key="6">
    <source>
        <dbReference type="EMBL" id="TLG11505.1"/>
    </source>
</evidence>
<evidence type="ECO:0000256" key="1">
    <source>
        <dbReference type="ARBA" id="ARBA00022737"/>
    </source>
</evidence>
<sequence>MSTTLHARGLSAEHGERTLFSGLDLTLAPGDVIGLVGVNGAGKSTLLRMLADRSAASGSITLSPPDATIGYLAQEPERIPGETVLEFLGRRTGVTTAQQTMDAAAERLADGGDDEYSPALEHWLALGGADLDQRALEIADELGLADSLPNGLDTPMTGLSGGQAARAGLASVLLSRFDILLLDEPTNDLDLDGLARLEQFVTGVRVPLMVISHDREFLARTVNRIVELDLPQQRVDVYDGGYEAFLAEREIVRKHAREAYDEFADTKANLEARAQMQRNWLEHGVRNARRKSRTDSDKAGRKMRAESTEKQAAKARQTQRRIERLELVEEPRKEWELRMTIAAAPRSGAVVATLSEATVRRGDFLLGPITTQIDWADRIVLTGANGAGKSTLIALLLGKLLPDSGTAALGSGVEIGEVDQARGLFRGESTLAHTFGTEMPDWPDADVRTLLAKFGLRGPHVQRPCETLSPGERTRAALALLQARGVNLLVLDEPTNHLDLPAIEQLEQAIDSFTGTLLLITHDRRMLDSVRATRRWHLADGRLTEN</sequence>
<dbReference type="RefSeq" id="WP_138456338.1">
    <property type="nucleotide sequence ID" value="NZ_VBUU01000010.1"/>
</dbReference>
<dbReference type="OrthoDB" id="3239744at2"/>
<dbReference type="SMART" id="SM00382">
    <property type="entry name" value="AAA"/>
    <property type="match status" value="2"/>
</dbReference>
<reference evidence="6 7" key="1">
    <citation type="submission" date="2019-05" db="EMBL/GenBank/DDBJ databases">
        <title>Genomes sequences of two Nocardia cyriacigeorgica environmental isolates, type strains Nocardia asteroides ATCC 19247 and Nocardia cyriacigeorgica DSM 44484.</title>
        <authorList>
            <person name="Vautrin F."/>
            <person name="Bergeron E."/>
            <person name="Dubost A."/>
            <person name="Abrouk D."/>
            <person name="Rodriguez Nava V."/>
            <person name="Pujic P."/>
        </authorList>
    </citation>
    <scope>NUCLEOTIDE SEQUENCE [LARGE SCALE GENOMIC DNA]</scope>
    <source>
        <strain evidence="6 7">EML 1456</strain>
    </source>
</reference>
<evidence type="ECO:0000256" key="2">
    <source>
        <dbReference type="ARBA" id="ARBA00022741"/>
    </source>
</evidence>
<feature type="domain" description="ABC transporter" evidence="5">
    <location>
        <begin position="349"/>
        <end position="546"/>
    </location>
</feature>
<dbReference type="Proteomes" id="UP000308349">
    <property type="component" value="Unassembled WGS sequence"/>
</dbReference>
<dbReference type="PROSITE" id="PS50893">
    <property type="entry name" value="ABC_TRANSPORTER_2"/>
    <property type="match status" value="2"/>
</dbReference>
<dbReference type="InterPro" id="IPR017871">
    <property type="entry name" value="ABC_transporter-like_CS"/>
</dbReference>
<keyword evidence="3 6" id="KW-0067">ATP-binding</keyword>
<feature type="compositionally biased region" description="Basic and acidic residues" evidence="4">
    <location>
        <begin position="293"/>
        <end position="312"/>
    </location>
</feature>
<evidence type="ECO:0000259" key="5">
    <source>
        <dbReference type="PROSITE" id="PS50893"/>
    </source>
</evidence>
<dbReference type="FunFam" id="3.40.50.300:FF:001807">
    <property type="entry name" value="ABC transporter ATP-binding protein"/>
    <property type="match status" value="1"/>
</dbReference>
<feature type="region of interest" description="Disordered" evidence="4">
    <location>
        <begin position="285"/>
        <end position="318"/>
    </location>
</feature>
<comment type="caution">
    <text evidence="6">The sequence shown here is derived from an EMBL/GenBank/DDBJ whole genome shotgun (WGS) entry which is preliminary data.</text>
</comment>
<feature type="domain" description="ABC transporter" evidence="5">
    <location>
        <begin position="5"/>
        <end position="264"/>
    </location>
</feature>
<accession>A0A5R8PGH4</accession>